<dbReference type="InterPro" id="IPR002498">
    <property type="entry name" value="PInositol-4-P-4/5-kinase_core"/>
</dbReference>
<evidence type="ECO:0000256" key="2">
    <source>
        <dbReference type="ARBA" id="ARBA00022741"/>
    </source>
</evidence>
<evidence type="ECO:0000256" key="5">
    <source>
        <dbReference type="ARBA" id="ARBA00022840"/>
    </source>
</evidence>
<evidence type="ECO:0000256" key="6">
    <source>
        <dbReference type="PROSITE-ProRule" id="PRU00091"/>
    </source>
</evidence>
<dbReference type="PROSITE" id="PS51455">
    <property type="entry name" value="PIPK"/>
    <property type="match status" value="1"/>
</dbReference>
<feature type="compositionally biased region" description="Polar residues" evidence="8">
    <location>
        <begin position="120"/>
        <end position="150"/>
    </location>
</feature>
<feature type="domain" description="PIPK" evidence="10">
    <location>
        <begin position="1791"/>
        <end position="2162"/>
    </location>
</feature>
<dbReference type="GO" id="GO:0046854">
    <property type="term" value="P:phosphatidylinositol phosphate biosynthetic process"/>
    <property type="evidence" value="ECO:0007669"/>
    <property type="project" value="TreeGrafter"/>
</dbReference>
<dbReference type="SUPFAM" id="SSF52029">
    <property type="entry name" value="GroEL apical domain-like"/>
    <property type="match status" value="1"/>
</dbReference>
<evidence type="ECO:0000313" key="12">
    <source>
        <dbReference type="Proteomes" id="UP000324629"/>
    </source>
</evidence>
<dbReference type="SUPFAM" id="SSF57903">
    <property type="entry name" value="FYVE/PHD zinc finger"/>
    <property type="match status" value="1"/>
</dbReference>
<dbReference type="InterPro" id="IPR044769">
    <property type="entry name" value="PIKfyve_PIPKc"/>
</dbReference>
<feature type="compositionally biased region" description="Polar residues" evidence="8">
    <location>
        <begin position="1800"/>
        <end position="1816"/>
    </location>
</feature>
<keyword evidence="7" id="KW-0808">Transferase</keyword>
<feature type="region of interest" description="Disordered" evidence="8">
    <location>
        <begin position="1581"/>
        <end position="1601"/>
    </location>
</feature>
<proteinExistence type="predicted"/>
<keyword evidence="4" id="KW-0862">Zinc</keyword>
<gene>
    <name evidence="11" type="ORF">DEA37_0015264</name>
</gene>
<keyword evidence="1" id="KW-0479">Metal-binding</keyword>
<feature type="domain" description="FYVE-type" evidence="9">
    <location>
        <begin position="56"/>
        <end position="116"/>
    </location>
</feature>
<comment type="caution">
    <text evidence="11">The sequence shown here is derived from an EMBL/GenBank/DDBJ whole genome shotgun (WGS) entry which is preliminary data.</text>
</comment>
<dbReference type="SMART" id="SM00064">
    <property type="entry name" value="FYVE"/>
    <property type="match status" value="1"/>
</dbReference>
<dbReference type="GO" id="GO:0010008">
    <property type="term" value="C:endosome membrane"/>
    <property type="evidence" value="ECO:0007669"/>
    <property type="project" value="TreeGrafter"/>
</dbReference>
<dbReference type="GO" id="GO:0008270">
    <property type="term" value="F:zinc ion binding"/>
    <property type="evidence" value="ECO:0007669"/>
    <property type="project" value="UniProtKB-KW"/>
</dbReference>
<keyword evidence="5 7" id="KW-0067">ATP-binding</keyword>
<evidence type="ECO:0000256" key="3">
    <source>
        <dbReference type="ARBA" id="ARBA00022771"/>
    </source>
</evidence>
<organism evidence="11 12">
    <name type="scientific">Paragonimus westermani</name>
    <dbReference type="NCBI Taxonomy" id="34504"/>
    <lineage>
        <taxon>Eukaryota</taxon>
        <taxon>Metazoa</taxon>
        <taxon>Spiralia</taxon>
        <taxon>Lophotrochozoa</taxon>
        <taxon>Platyhelminthes</taxon>
        <taxon>Trematoda</taxon>
        <taxon>Digenea</taxon>
        <taxon>Plagiorchiida</taxon>
        <taxon>Troglotremata</taxon>
        <taxon>Troglotrematidae</taxon>
        <taxon>Paragonimus</taxon>
    </lineage>
</organism>
<feature type="region of interest" description="Disordered" evidence="8">
    <location>
        <begin position="1800"/>
        <end position="1835"/>
    </location>
</feature>
<dbReference type="Gene3D" id="3.30.800.10">
    <property type="entry name" value="Phosphatidylinositol Phosphate Kinase II Beta"/>
    <property type="match status" value="1"/>
</dbReference>
<dbReference type="InterPro" id="IPR027484">
    <property type="entry name" value="PInositol-4-P-5-kinase_N"/>
</dbReference>
<dbReference type="InterPro" id="IPR011011">
    <property type="entry name" value="Znf_FYVE_PHD"/>
</dbReference>
<feature type="region of interest" description="Disordered" evidence="8">
    <location>
        <begin position="1058"/>
        <end position="1079"/>
    </location>
</feature>
<evidence type="ECO:0000259" key="9">
    <source>
        <dbReference type="PROSITE" id="PS50178"/>
    </source>
</evidence>
<evidence type="ECO:0000256" key="4">
    <source>
        <dbReference type="ARBA" id="ARBA00022833"/>
    </source>
</evidence>
<reference evidence="11 12" key="1">
    <citation type="journal article" date="2019" name="Gigascience">
        <title>Whole-genome sequence of the oriental lung fluke Paragonimus westermani.</title>
        <authorList>
            <person name="Oey H."/>
            <person name="Zakrzewski M."/>
            <person name="Narain K."/>
            <person name="Devi K.R."/>
            <person name="Agatsuma T."/>
            <person name="Nawaratna S."/>
            <person name="Gobert G.N."/>
            <person name="Jones M.K."/>
            <person name="Ragan M.A."/>
            <person name="McManus D.P."/>
            <person name="Krause L."/>
        </authorList>
    </citation>
    <scope>NUCLEOTIDE SEQUENCE [LARGE SCALE GENOMIC DNA]</scope>
    <source>
        <strain evidence="11 12">IND2009</strain>
    </source>
</reference>
<feature type="region of interest" description="Disordered" evidence="8">
    <location>
        <begin position="693"/>
        <end position="720"/>
    </location>
</feature>
<dbReference type="PANTHER" id="PTHR45748">
    <property type="entry name" value="1-PHOSPHATIDYLINOSITOL 3-PHOSPHATE 5-KINASE-RELATED"/>
    <property type="match status" value="1"/>
</dbReference>
<feature type="region of interest" description="Disordered" evidence="8">
    <location>
        <begin position="120"/>
        <end position="157"/>
    </location>
</feature>
<evidence type="ECO:0000256" key="8">
    <source>
        <dbReference type="SAM" id="MobiDB-lite"/>
    </source>
</evidence>
<dbReference type="PANTHER" id="PTHR45748:SF7">
    <property type="entry name" value="1-PHOSPHATIDYLINOSITOL 3-PHOSPHATE 5-KINASE-RELATED"/>
    <property type="match status" value="1"/>
</dbReference>
<protein>
    <submittedName>
        <fullName evidence="11">1-phosphatidylinositol-3-phosphate 5-kinase</fullName>
    </submittedName>
</protein>
<feature type="region of interest" description="Disordered" evidence="8">
    <location>
        <begin position="1621"/>
        <end position="1643"/>
    </location>
</feature>
<keyword evidence="2 7" id="KW-0547">Nucleotide-binding</keyword>
<feature type="compositionally biased region" description="Polar residues" evidence="8">
    <location>
        <begin position="1621"/>
        <end position="1638"/>
    </location>
</feature>
<dbReference type="Pfam" id="PF01504">
    <property type="entry name" value="PIP5K"/>
    <property type="match status" value="1"/>
</dbReference>
<dbReference type="InterPro" id="IPR027409">
    <property type="entry name" value="GroEL-like_apical_dom_sf"/>
</dbReference>
<name>A0A5J4NI03_9TREM</name>
<dbReference type="Proteomes" id="UP000324629">
    <property type="component" value="Unassembled WGS sequence"/>
</dbReference>
<dbReference type="InterPro" id="IPR013083">
    <property type="entry name" value="Znf_RING/FYVE/PHD"/>
</dbReference>
<sequence>MGKFASSSIPFSGSNLSSHGTYSSVKRLHLPFHSSATGSGDAVTNLAINRRYWMTDESCRQCFECACRFTPIRRKHHCRVCGRIFCHQCSNKFIEGQQIGMSGLQRVCNYCAYSLPSASHTASATQPDETQPTLKKQMANTSISPTTPLDCSSGDPKECKAISDRGTTLCETKQPFRRRESAMAHTNQSAVGQAIPVNVSSRSTIFPMLHNSFSPNVPCPIPTFPNILASVGGTKLSRVPSAHLRVPSNPKVSITGSQQGCPCCRQQLSDSLAVNSNRSIDDYSPFSSNFDGHVYGNINETHISELWSRMVGSYARFHCNLNCHTPNSNRLLDVDTLELAGLSSNPKELQVIKFTHQQRTVYCTSGLSLVYWLTSNIPEVQQCRSSFDAHVRQLALQEIRDNHLDVGWTDILAELAHNVCDQVKFDLRATGLRPLGEAHTVPDSSATNASCSTYSKRHVYSPMDIRHYVHIKKLLDNSGLSSEIFPGVVFSKRATHKFMPNLLRNPRILLLASSIEYQRTPTKLTCLESQIMQSVLIRIARATGADILESCDRLVSETSCKSVSVQRSSAQLGTSRQFKVEQVRMSDESSKFLTFIQNSNKTLAVISSASSDQPAACKHTTCEVTVLLRGPDLAMLKRVKRALGFMLHVCHNVKLESSYMTNGFFYRHLPPVTTTPLTSRVTVTHCQPQVTCPSSVPSATTLPDNESCSSGGTSDLQQPPKELTHVDGSALVNYLQHRLFNPSASVQIALPFLATADGQQAPLVAYYTYVIEWPFGRVLNDLLKRKLKVIHSELYALEQAKRQRLNCPIAILDHKCLEHRSRRHAFLTYNIQPNCPDAPQTLVVSKQLSPAVQSALDKCTSIDALSMIDSVTVSCEAIYTDFKARGPEKVLPNHSATRPALSRLSCGLINLMAAHSDLLFDIRTLHFSSLQHYQLQHPKSTSNKVAVTRKPAAISENNQKLKRLERSILDPRSHQFFNFLATLFSVKSPMWPEPCVPPWIASVEFYGSQDLPLGLFLERCCFTHQPCRHPHCDWPMSDHVQRFVQSSGSVQLFIRKLPQDPPRPAVTHPLDGTPPDNSGRRDSRIIMWLYCSTCRTNSPATYLSGDTWHYSFVKFLDLLINTPADWARCAMRTPTTSIPTVTETSTPQQSAGIADQVNKHTDFANSVRHVDINSSTATKSGTTLPGWQLTCTHSAHKSVQHCFSLDRKVAVFKYQHTKVFEVVMPANEIRIYPSPSLAAKCRLFSTERNYDQSLLVADAALAPDSMGAAQPTANQRAVAIPSYLHADAVETWEKQVKLSSFRSLVQWCRYYRSYTSVKAHLVTLQQDNVNPELDSLLKTYVYLLENDSRRKFWEVRAELLAYLINLDNRCSTALSSRRNFSGVQLLNSTPSIPHSFPVAVSDVRLETKASVSNVDSFKLSRGDMDITINKTDDLAFSVSPPLGCVSTDEPVIMVQPPVLRFHTPIASSEVKSLKDPTSSLIESDGNGVEYAGSWATFLETVDVVAVNPLGLSSIHRAPSALDNEANQSTCIGNQRLRVHQPVLTVSEVTDDADLQSAVLHPHRSHLSTSTTSDLHVYQYSDESLSTKNQTKRAETERRSQSALPILDPINLKAVYDILEPPSSTVSLAPPTHQRTPSGSPTADSAVQAAASAATISLTAPSGMRRFIHTLMPSSNDCKVFDDPFPANEHPQLSLVDDDGANAFKHSRYLSLASPSTEWSREHPRSTEYMYNLVQHLRMMNPDVYVNDRELTSIIAYALSTPEYERHLVDLYSEPPYRNADNPSFQIGQSALSELCYNPRDNSSQASPVTSLGTTRGSRLRSDREPNVTDVSRASTLSARSGDQSLSEKFSDSTTSFYCCIYYAAEFFRLRQLLLPQGDTGFIRSLSRSFQWDALGGKSGSLFMKTRDERFVVKELSTIEMKTFHEISQQYFDYLISAALEQRLCVLSRILGIFHVGFKNSLSGEAHRFDVLVMENLFHDRTQLAFIYDLKGSLRKRLVDESSAFKTSSKSSGADLLVAGQTSENRHTVVARGGSNVVECNQVDFDGSKRAPVLLDQNLLNASVDSPLYLRVHSKNALSHCLQVDTDFLANLFLMDYSLLVGVDLSTNQLVIGLIDYLRKFTFDKRMEMMIKQTITSVQGPPPTILTPDLYRERFLVQMDNYFPLVPDQWYDSLAEHAEAWLVRASATPIVNAAQPLFQGQMNSAKNIQH</sequence>
<dbReference type="CDD" id="cd17300">
    <property type="entry name" value="PIPKc_PIKfyve"/>
    <property type="match status" value="1"/>
</dbReference>
<keyword evidence="12" id="KW-1185">Reference proteome</keyword>
<dbReference type="EMBL" id="QNGE01002711">
    <property type="protein sequence ID" value="KAA3675122.1"/>
    <property type="molecule type" value="Genomic_DNA"/>
</dbReference>
<feature type="compositionally biased region" description="Polar residues" evidence="8">
    <location>
        <begin position="693"/>
        <end position="717"/>
    </location>
</feature>
<dbReference type="Pfam" id="PF01363">
    <property type="entry name" value="FYVE"/>
    <property type="match status" value="1"/>
</dbReference>
<evidence type="ECO:0000259" key="10">
    <source>
        <dbReference type="PROSITE" id="PS51455"/>
    </source>
</evidence>
<keyword evidence="7 11" id="KW-0418">Kinase</keyword>
<dbReference type="InterPro" id="IPR027483">
    <property type="entry name" value="PInositol-4-P-4/5-kinase_C_sf"/>
</dbReference>
<evidence type="ECO:0000256" key="7">
    <source>
        <dbReference type="PROSITE-ProRule" id="PRU00781"/>
    </source>
</evidence>
<dbReference type="SUPFAM" id="SSF56104">
    <property type="entry name" value="SAICAR synthase-like"/>
    <property type="match status" value="2"/>
</dbReference>
<accession>A0A5J4NI03</accession>
<dbReference type="Gene3D" id="3.30.810.10">
    <property type="entry name" value="2-Layer Sandwich"/>
    <property type="match status" value="1"/>
</dbReference>
<evidence type="ECO:0000256" key="1">
    <source>
        <dbReference type="ARBA" id="ARBA00022723"/>
    </source>
</evidence>
<evidence type="ECO:0000313" key="11">
    <source>
        <dbReference type="EMBL" id="KAA3675122.1"/>
    </source>
</evidence>
<dbReference type="SMART" id="SM00330">
    <property type="entry name" value="PIPKc"/>
    <property type="match status" value="1"/>
</dbReference>
<keyword evidence="3 6" id="KW-0863">Zinc-finger</keyword>
<dbReference type="Gene3D" id="3.30.40.10">
    <property type="entry name" value="Zinc/RING finger domain, C3HC4 (zinc finger)"/>
    <property type="match status" value="1"/>
</dbReference>
<dbReference type="GO" id="GO:0000285">
    <property type="term" value="F:1-phosphatidylinositol-3-phosphate 5-kinase activity"/>
    <property type="evidence" value="ECO:0007669"/>
    <property type="project" value="InterPro"/>
</dbReference>
<dbReference type="Gene3D" id="3.50.7.10">
    <property type="entry name" value="GroEL"/>
    <property type="match status" value="1"/>
</dbReference>
<dbReference type="InterPro" id="IPR000306">
    <property type="entry name" value="Znf_FYVE"/>
</dbReference>
<dbReference type="InterPro" id="IPR017455">
    <property type="entry name" value="Znf_FYVE-rel"/>
</dbReference>
<dbReference type="PROSITE" id="PS50178">
    <property type="entry name" value="ZF_FYVE"/>
    <property type="match status" value="1"/>
</dbReference>
<dbReference type="GO" id="GO:0005524">
    <property type="term" value="F:ATP binding"/>
    <property type="evidence" value="ECO:0007669"/>
    <property type="project" value="UniProtKB-UniRule"/>
</dbReference>